<dbReference type="EMBL" id="JBEDNZ010000007">
    <property type="protein sequence ID" value="KAL0839983.1"/>
    <property type="molecule type" value="Genomic_DNA"/>
</dbReference>
<organism evidence="1 2">
    <name type="scientific">Loxostege sticticalis</name>
    <name type="common">Beet webworm moth</name>
    <dbReference type="NCBI Taxonomy" id="481309"/>
    <lineage>
        <taxon>Eukaryota</taxon>
        <taxon>Metazoa</taxon>
        <taxon>Ecdysozoa</taxon>
        <taxon>Arthropoda</taxon>
        <taxon>Hexapoda</taxon>
        <taxon>Insecta</taxon>
        <taxon>Pterygota</taxon>
        <taxon>Neoptera</taxon>
        <taxon>Endopterygota</taxon>
        <taxon>Lepidoptera</taxon>
        <taxon>Glossata</taxon>
        <taxon>Ditrysia</taxon>
        <taxon>Pyraloidea</taxon>
        <taxon>Crambidae</taxon>
        <taxon>Pyraustinae</taxon>
        <taxon>Loxostege</taxon>
    </lineage>
</organism>
<dbReference type="Proteomes" id="UP001549921">
    <property type="component" value="Unassembled WGS sequence"/>
</dbReference>
<reference evidence="1 2" key="1">
    <citation type="submission" date="2024-06" db="EMBL/GenBank/DDBJ databases">
        <title>A chromosome-level genome assembly of beet webworm, Loxostege sticticalis.</title>
        <authorList>
            <person name="Zhang Y."/>
        </authorList>
    </citation>
    <scope>NUCLEOTIDE SEQUENCE [LARGE SCALE GENOMIC DNA]</scope>
    <source>
        <strain evidence="1">AQ028</strain>
        <tissue evidence="1">Male pupae</tissue>
    </source>
</reference>
<comment type="caution">
    <text evidence="1">The sequence shown here is derived from an EMBL/GenBank/DDBJ whole genome shotgun (WGS) entry which is preliminary data.</text>
</comment>
<sequence>MTNNSCSPHTITSRRKIIYRQSGWRVHQFKILSGEVVCTVAVLRMEGSLLLWLGSGSREAELNEIALGMPAHANGAAGRAGLATTLLGVEGAATAMARRLTALLKRPVYVCAGSEFDRFTMPIVERGLIAEIKNKPECF</sequence>
<dbReference type="InterPro" id="IPR032157">
    <property type="entry name" value="PAC4"/>
</dbReference>
<protein>
    <recommendedName>
        <fullName evidence="3">Proteasome assembly chaperone 4</fullName>
    </recommendedName>
</protein>
<dbReference type="Pfam" id="PF16093">
    <property type="entry name" value="PAC4"/>
    <property type="match status" value="1"/>
</dbReference>
<dbReference type="AlphaFoldDB" id="A0ABD0TCD8"/>
<evidence type="ECO:0000313" key="2">
    <source>
        <dbReference type="Proteomes" id="UP001549921"/>
    </source>
</evidence>
<proteinExistence type="predicted"/>
<accession>A0ABD0TCD8</accession>
<gene>
    <name evidence="1" type="ORF">ABMA28_015310</name>
</gene>
<evidence type="ECO:0008006" key="3">
    <source>
        <dbReference type="Google" id="ProtNLM"/>
    </source>
</evidence>
<name>A0ABD0TCD8_LOXSC</name>
<evidence type="ECO:0000313" key="1">
    <source>
        <dbReference type="EMBL" id="KAL0839983.1"/>
    </source>
</evidence>